<dbReference type="NCBIfam" id="NF041277">
    <property type="entry name" value="coba_remo_CbiR"/>
    <property type="match status" value="1"/>
</dbReference>
<comment type="caution">
    <text evidence="1">The sequence shown here is derived from an EMBL/GenBank/DDBJ whole genome shotgun (WGS) entry which is preliminary data.</text>
</comment>
<accession>A0A7C5RJA2</accession>
<organism evidence="1">
    <name type="scientific">Fervidobacterium thailandense</name>
    <dbReference type="NCBI Taxonomy" id="1008305"/>
    <lineage>
        <taxon>Bacteria</taxon>
        <taxon>Thermotogati</taxon>
        <taxon>Thermotogota</taxon>
        <taxon>Thermotogae</taxon>
        <taxon>Thermotogales</taxon>
        <taxon>Fervidobacteriaceae</taxon>
        <taxon>Fervidobacterium</taxon>
    </lineage>
</organism>
<gene>
    <name evidence="1" type="ORF">ENT77_05120</name>
</gene>
<proteinExistence type="predicted"/>
<evidence type="ECO:0008006" key="2">
    <source>
        <dbReference type="Google" id="ProtNLM"/>
    </source>
</evidence>
<reference evidence="1" key="1">
    <citation type="journal article" date="2020" name="mSystems">
        <title>Genome- and Community-Level Interaction Insights into Carbon Utilization and Element Cycling Functions of Hydrothermarchaeota in Hydrothermal Sediment.</title>
        <authorList>
            <person name="Zhou Z."/>
            <person name="Liu Y."/>
            <person name="Xu W."/>
            <person name="Pan J."/>
            <person name="Luo Z.H."/>
            <person name="Li M."/>
        </authorList>
    </citation>
    <scope>NUCLEOTIDE SEQUENCE [LARGE SCALE GENOMIC DNA]</scope>
    <source>
        <strain evidence="1">SpSt-609</strain>
    </source>
</reference>
<dbReference type="EMBL" id="DSZY01000025">
    <property type="protein sequence ID" value="HGU40559.1"/>
    <property type="molecule type" value="Genomic_DNA"/>
</dbReference>
<evidence type="ECO:0000313" key="1">
    <source>
        <dbReference type="EMBL" id="HGU40559.1"/>
    </source>
</evidence>
<sequence length="220" mass="26006">MNARTTEKQLIGTTSWLVPGTYYENARLVAQSLNFVELLVYQWDRETKALFDSEKEKLISLHERYGLIYTVHLPTNNFDEVLKAYDYFEKLSCKLSVVNYVLHPYTDPRFDEFINFAPKVSVENLAERYIVHHRTVFDVGHHSLGVNVDESFLENVVEIHLMGISDRRDHVRLNTSTLEATFKTLGHRLFTTELICFEIFDLRDLIESIRLWEWWKNNVE</sequence>
<name>A0A7C5RJA2_9BACT</name>
<dbReference type="AlphaFoldDB" id="A0A7C5RJA2"/>
<protein>
    <recommendedName>
        <fullName evidence="2">Sugar phosphate isomerase/epimerase</fullName>
    </recommendedName>
</protein>